<dbReference type="EMBL" id="CP101185">
    <property type="protein sequence ID" value="UYV96989.1"/>
    <property type="molecule type" value="Genomic_DNA"/>
</dbReference>
<feature type="domain" description="Helix-turn-helix" evidence="1">
    <location>
        <begin position="82"/>
        <end position="128"/>
    </location>
</feature>
<dbReference type="NCBIfam" id="TIGR01764">
    <property type="entry name" value="excise"/>
    <property type="match status" value="1"/>
</dbReference>
<dbReference type="InterPro" id="IPR041657">
    <property type="entry name" value="HTH_17"/>
</dbReference>
<keyword evidence="3" id="KW-1185">Reference proteome</keyword>
<dbReference type="Proteomes" id="UP001163293">
    <property type="component" value="Chromosome"/>
</dbReference>
<protein>
    <submittedName>
        <fullName evidence="2">Excisionase family DNA-binding protein</fullName>
    </submittedName>
</protein>
<evidence type="ECO:0000313" key="3">
    <source>
        <dbReference type="Proteomes" id="UP001163293"/>
    </source>
</evidence>
<dbReference type="AlphaFoldDB" id="A0AAX3EGT2"/>
<accession>A0AAX3EGT2</accession>
<name>A0AAX3EGT2_PAEUR</name>
<dbReference type="RefSeq" id="WP_021473463.1">
    <property type="nucleotide sequence ID" value="NZ_CP014574.1"/>
</dbReference>
<organism evidence="2 3">
    <name type="scientific">Paenarthrobacter ureafaciens</name>
    <dbReference type="NCBI Taxonomy" id="37931"/>
    <lineage>
        <taxon>Bacteria</taxon>
        <taxon>Bacillati</taxon>
        <taxon>Actinomycetota</taxon>
        <taxon>Actinomycetes</taxon>
        <taxon>Micrococcales</taxon>
        <taxon>Micrococcaceae</taxon>
        <taxon>Paenarthrobacter</taxon>
    </lineage>
</organism>
<proteinExistence type="predicted"/>
<gene>
    <name evidence="2" type="ORF">NL394_18395</name>
</gene>
<keyword evidence="2" id="KW-0238">DNA-binding</keyword>
<sequence length="151" mass="16388">MTVEPATPAYPHGSDAELARDALKVLRRAVGSHTDPRQPVEMTVADGGHLEMPGPAAELMIRILGKMAAGQGVTVIPMNAELTTQQAADLLNVSRPYLVRLLESGQIEFRKVGTHRRVMAESLYDYKRRALVAQKDAADELSALGQEMGLI</sequence>
<dbReference type="GO" id="GO:0003677">
    <property type="term" value="F:DNA binding"/>
    <property type="evidence" value="ECO:0007669"/>
    <property type="project" value="UniProtKB-KW"/>
</dbReference>
<evidence type="ECO:0000259" key="1">
    <source>
        <dbReference type="Pfam" id="PF12728"/>
    </source>
</evidence>
<dbReference type="InterPro" id="IPR010093">
    <property type="entry name" value="SinI_DNA-bd"/>
</dbReference>
<dbReference type="Pfam" id="PF12728">
    <property type="entry name" value="HTH_17"/>
    <property type="match status" value="1"/>
</dbReference>
<reference evidence="2" key="1">
    <citation type="submission" date="2022-07" db="EMBL/GenBank/DDBJ databases">
        <authorList>
            <person name="Wu T."/>
        </authorList>
    </citation>
    <scope>NUCLEOTIDE SEQUENCE</scope>
    <source>
        <strain evidence="2">SD-1</strain>
    </source>
</reference>
<evidence type="ECO:0000313" key="2">
    <source>
        <dbReference type="EMBL" id="UYV96989.1"/>
    </source>
</evidence>
<dbReference type="GeneID" id="79883615"/>